<gene>
    <name evidence="2" type="ORF">GCM10012284_58270</name>
</gene>
<dbReference type="EMBL" id="BMMX01000050">
    <property type="protein sequence ID" value="GGL15975.1"/>
    <property type="molecule type" value="Genomic_DNA"/>
</dbReference>
<protein>
    <submittedName>
        <fullName evidence="2">Uncharacterized protein</fullName>
    </submittedName>
</protein>
<comment type="caution">
    <text evidence="2">The sequence shown here is derived from an EMBL/GenBank/DDBJ whole genome shotgun (WGS) entry which is preliminary data.</text>
</comment>
<evidence type="ECO:0000313" key="2">
    <source>
        <dbReference type="EMBL" id="GGL15975.1"/>
    </source>
</evidence>
<accession>A0A8J3C6U9</accession>
<keyword evidence="3" id="KW-1185">Reference proteome</keyword>
<organism evidence="2 3">
    <name type="scientific">Mangrovihabitans endophyticus</name>
    <dbReference type="NCBI Taxonomy" id="1751298"/>
    <lineage>
        <taxon>Bacteria</taxon>
        <taxon>Bacillati</taxon>
        <taxon>Actinomycetota</taxon>
        <taxon>Actinomycetes</taxon>
        <taxon>Micromonosporales</taxon>
        <taxon>Micromonosporaceae</taxon>
        <taxon>Mangrovihabitans</taxon>
    </lineage>
</organism>
<proteinExistence type="predicted"/>
<reference evidence="2" key="1">
    <citation type="journal article" date="2014" name="Int. J. Syst. Evol. Microbiol.">
        <title>Complete genome sequence of Corynebacterium casei LMG S-19264T (=DSM 44701T), isolated from a smear-ripened cheese.</title>
        <authorList>
            <consortium name="US DOE Joint Genome Institute (JGI-PGF)"/>
            <person name="Walter F."/>
            <person name="Albersmeier A."/>
            <person name="Kalinowski J."/>
            <person name="Ruckert C."/>
        </authorList>
    </citation>
    <scope>NUCLEOTIDE SEQUENCE</scope>
    <source>
        <strain evidence="2">CGMCC 4.7299</strain>
    </source>
</reference>
<dbReference type="AlphaFoldDB" id="A0A8J3C6U9"/>
<sequence length="260" mass="28030">MREFTNLAWPETPFGAEQRPFGQHIDMLAACTFEWTGEPEGSERGPVAASLVYLRVRRRGSTQQVSDDTLSIGFRTAVIEDPTEVPDLLTLADRALTRARRHAAIMAGHWLGADLDRLNTQAAVPLRGVDGVLSAWSDRTGQQRGVAVMIDTGSEANKTGADLGMPLQPAPERVPDCPDCAAEVARRALTRCLAVGLTAALHTSRYAWEGTFRVPEAIERAGWDVLSGRSGRTCPRLTSRDGDAGRAADTAGRPVVRAAT</sequence>
<evidence type="ECO:0000313" key="3">
    <source>
        <dbReference type="Proteomes" id="UP000656042"/>
    </source>
</evidence>
<name>A0A8J3C6U9_9ACTN</name>
<dbReference type="Proteomes" id="UP000656042">
    <property type="component" value="Unassembled WGS sequence"/>
</dbReference>
<evidence type="ECO:0000256" key="1">
    <source>
        <dbReference type="SAM" id="MobiDB-lite"/>
    </source>
</evidence>
<reference evidence="2" key="2">
    <citation type="submission" date="2020-09" db="EMBL/GenBank/DDBJ databases">
        <authorList>
            <person name="Sun Q."/>
            <person name="Zhou Y."/>
        </authorList>
    </citation>
    <scope>NUCLEOTIDE SEQUENCE</scope>
    <source>
        <strain evidence="2">CGMCC 4.7299</strain>
    </source>
</reference>
<dbReference type="RefSeq" id="WP_189082538.1">
    <property type="nucleotide sequence ID" value="NZ_BMMX01000050.1"/>
</dbReference>
<feature type="region of interest" description="Disordered" evidence="1">
    <location>
        <begin position="236"/>
        <end position="260"/>
    </location>
</feature>